<proteinExistence type="predicted"/>
<protein>
    <submittedName>
        <fullName evidence="1">Uncharacterized protein</fullName>
    </submittedName>
</protein>
<evidence type="ECO:0000313" key="1">
    <source>
        <dbReference type="EMBL" id="KKN90399.1"/>
    </source>
</evidence>
<gene>
    <name evidence="1" type="ORF">LCGC14_0227680</name>
</gene>
<dbReference type="AlphaFoldDB" id="A0A0F9UFG5"/>
<dbReference type="EMBL" id="LAZR01000110">
    <property type="protein sequence ID" value="KKN90399.1"/>
    <property type="molecule type" value="Genomic_DNA"/>
</dbReference>
<comment type="caution">
    <text evidence="1">The sequence shown here is derived from an EMBL/GenBank/DDBJ whole genome shotgun (WGS) entry which is preliminary data.</text>
</comment>
<accession>A0A0F9UFG5</accession>
<name>A0A0F9UFG5_9ZZZZ</name>
<organism evidence="1">
    <name type="scientific">marine sediment metagenome</name>
    <dbReference type="NCBI Taxonomy" id="412755"/>
    <lineage>
        <taxon>unclassified sequences</taxon>
        <taxon>metagenomes</taxon>
        <taxon>ecological metagenomes</taxon>
    </lineage>
</organism>
<reference evidence="1" key="1">
    <citation type="journal article" date="2015" name="Nature">
        <title>Complex archaea that bridge the gap between prokaryotes and eukaryotes.</title>
        <authorList>
            <person name="Spang A."/>
            <person name="Saw J.H."/>
            <person name="Jorgensen S.L."/>
            <person name="Zaremba-Niedzwiedzka K."/>
            <person name="Martijn J."/>
            <person name="Lind A.E."/>
            <person name="van Eijk R."/>
            <person name="Schleper C."/>
            <person name="Guy L."/>
            <person name="Ettema T.J."/>
        </authorList>
    </citation>
    <scope>NUCLEOTIDE SEQUENCE</scope>
</reference>
<sequence>MAWINIGDMSPKSGALVVRDAELDDGDFRVEAVETTSETSVGGDESVILLRQGEIFLQARDFASALETVGATLKDGVISRPDHHGDLAHFGIDSDEGLRELTHAAHAYSGIAEADITSLVRIGFPTPYDQDPRFDGEMTFYPEGTSLWSIMRLELDGFDYVAPDEGEPTKADPYDTNWGPYAGMPRSIETRADLTAIVAFRMLDRDDAGNPIVYSDGFYDTPVEWIGPKEPDLIALWETLEDKEAPVLESTEEPGL</sequence>